<proteinExistence type="predicted"/>
<organism evidence="1">
    <name type="scientific">hydrothermal vent metagenome</name>
    <dbReference type="NCBI Taxonomy" id="652676"/>
    <lineage>
        <taxon>unclassified sequences</taxon>
        <taxon>metagenomes</taxon>
        <taxon>ecological metagenomes</taxon>
    </lineage>
</organism>
<sequence length="104" mass="10921">MTALLTTPADQSAAFADLALPAIAQTASGRHWRLREADGREALAMAQQGEIEPLLARVLVARGVSCENAAAYLKPTLRGSLPDPYCLKDMEAATSRITGAIIAG</sequence>
<dbReference type="EMBL" id="UOEH01000164">
    <property type="protein sequence ID" value="VAV95337.1"/>
    <property type="molecule type" value="Genomic_DNA"/>
</dbReference>
<dbReference type="AlphaFoldDB" id="A0A3B0RT31"/>
<name>A0A3B0RT31_9ZZZZ</name>
<evidence type="ECO:0008006" key="2">
    <source>
        <dbReference type="Google" id="ProtNLM"/>
    </source>
</evidence>
<accession>A0A3B0RT31</accession>
<protein>
    <recommendedName>
        <fullName evidence="2">Single-stranded-DNA-specific exonuclease RecJ</fullName>
    </recommendedName>
</protein>
<feature type="non-terminal residue" evidence="1">
    <location>
        <position position="104"/>
    </location>
</feature>
<reference evidence="1" key="1">
    <citation type="submission" date="2018-06" db="EMBL/GenBank/DDBJ databases">
        <authorList>
            <person name="Zhirakovskaya E."/>
        </authorList>
    </citation>
    <scope>NUCLEOTIDE SEQUENCE</scope>
</reference>
<gene>
    <name evidence="1" type="ORF">MNBD_ALPHA05-1343</name>
</gene>
<evidence type="ECO:0000313" key="1">
    <source>
        <dbReference type="EMBL" id="VAV95337.1"/>
    </source>
</evidence>